<reference evidence="1 2" key="1">
    <citation type="submission" date="2020-02" db="EMBL/GenBank/DDBJ databases">
        <title>Genome sequence of Roseobacter ponti.</title>
        <authorList>
            <person name="Hollensteiner J."/>
            <person name="Schneider D."/>
            <person name="Poehlein A."/>
            <person name="Daniel R."/>
        </authorList>
    </citation>
    <scope>NUCLEOTIDE SEQUENCE [LARGE SCALE GENOMIC DNA]</scope>
    <source>
        <strain evidence="1 2">DSM 106830</strain>
    </source>
</reference>
<accession>A0A858ST17</accession>
<gene>
    <name evidence="1" type="ORF">G3256_08185</name>
</gene>
<dbReference type="RefSeq" id="WP_169640352.1">
    <property type="nucleotide sequence ID" value="NZ_CP048788.1"/>
</dbReference>
<sequence>MSDPQTYLDVLARLPAASPADLDDLLSGSGTPTQGQVLPGGRFIPSPVLWEAEAPRVSRIGLRVTRPPADLRRIAARLAAIALERAVYPVVISHVGVCGLQQYGFRVEQVAGTDPEDRRCSEEQIRRLWNLAIIVDAQELAGFG</sequence>
<dbReference type="Proteomes" id="UP000503308">
    <property type="component" value="Chromosome"/>
</dbReference>
<organism evidence="1 2">
    <name type="scientific">Roseobacter ponti</name>
    <dbReference type="NCBI Taxonomy" id="1891787"/>
    <lineage>
        <taxon>Bacteria</taxon>
        <taxon>Pseudomonadati</taxon>
        <taxon>Pseudomonadota</taxon>
        <taxon>Alphaproteobacteria</taxon>
        <taxon>Rhodobacterales</taxon>
        <taxon>Roseobacteraceae</taxon>
        <taxon>Roseobacter</taxon>
    </lineage>
</organism>
<evidence type="ECO:0000313" key="1">
    <source>
        <dbReference type="EMBL" id="QJF51137.1"/>
    </source>
</evidence>
<dbReference type="AlphaFoldDB" id="A0A858ST17"/>
<proteinExistence type="predicted"/>
<evidence type="ECO:0000313" key="2">
    <source>
        <dbReference type="Proteomes" id="UP000503308"/>
    </source>
</evidence>
<dbReference type="KEGG" id="rpon:G3256_08185"/>
<dbReference type="EMBL" id="CP048788">
    <property type="protein sequence ID" value="QJF51137.1"/>
    <property type="molecule type" value="Genomic_DNA"/>
</dbReference>
<keyword evidence="2" id="KW-1185">Reference proteome</keyword>
<protein>
    <submittedName>
        <fullName evidence="1">Transposase domain-containing protein</fullName>
    </submittedName>
</protein>
<name>A0A858ST17_9RHOB</name>